<proteinExistence type="predicted"/>
<gene>
    <name evidence="1" type="ORF">AVDCRST_MAG93-9224</name>
</gene>
<name>A0A6J4NDF1_9CHLR</name>
<dbReference type="AlphaFoldDB" id="A0A6J4NDF1"/>
<evidence type="ECO:0000313" key="1">
    <source>
        <dbReference type="EMBL" id="CAA9381735.1"/>
    </source>
</evidence>
<sequence length="79" mass="8668">MKVIVTVDGGVAEVAYAPLGVSVEIIDFDDMKESYPPEELARLQATLPNYVAMTEAMAHRLSYQRLRATLAAQQKEAKG</sequence>
<accession>A0A6J4NDF1</accession>
<organism evidence="1">
    <name type="scientific">uncultured Chloroflexia bacterium</name>
    <dbReference type="NCBI Taxonomy" id="1672391"/>
    <lineage>
        <taxon>Bacteria</taxon>
        <taxon>Bacillati</taxon>
        <taxon>Chloroflexota</taxon>
        <taxon>Chloroflexia</taxon>
        <taxon>environmental samples</taxon>
    </lineage>
</organism>
<dbReference type="EMBL" id="CADCTR010003092">
    <property type="protein sequence ID" value="CAA9381735.1"/>
    <property type="molecule type" value="Genomic_DNA"/>
</dbReference>
<reference evidence="1" key="1">
    <citation type="submission" date="2020-02" db="EMBL/GenBank/DDBJ databases">
        <authorList>
            <person name="Meier V. D."/>
        </authorList>
    </citation>
    <scope>NUCLEOTIDE SEQUENCE</scope>
    <source>
        <strain evidence="1">AVDCRST_MAG93</strain>
    </source>
</reference>
<protein>
    <submittedName>
        <fullName evidence="1">Uncharacterized protein</fullName>
    </submittedName>
</protein>